<keyword evidence="2" id="KW-0540">Nuclease</keyword>
<organism evidence="2 3">
    <name type="scientific">Nocardiopsis coralli</name>
    <dbReference type="NCBI Taxonomy" id="2772213"/>
    <lineage>
        <taxon>Bacteria</taxon>
        <taxon>Bacillati</taxon>
        <taxon>Actinomycetota</taxon>
        <taxon>Actinomycetes</taxon>
        <taxon>Streptosporangiales</taxon>
        <taxon>Nocardiopsidaceae</taxon>
        <taxon>Nocardiopsis</taxon>
    </lineage>
</organism>
<comment type="caution">
    <text evidence="2">The sequence shown here is derived from an EMBL/GenBank/DDBJ whole genome shotgun (WGS) entry which is preliminary data.</text>
</comment>
<evidence type="ECO:0000259" key="1">
    <source>
        <dbReference type="SMART" id="SM00507"/>
    </source>
</evidence>
<gene>
    <name evidence="2" type="ORF">IDM40_21735</name>
</gene>
<dbReference type="EMBL" id="JADBGI010000022">
    <property type="protein sequence ID" value="MBE3001294.1"/>
    <property type="molecule type" value="Genomic_DNA"/>
</dbReference>
<feature type="domain" description="HNH nuclease" evidence="1">
    <location>
        <begin position="141"/>
        <end position="202"/>
    </location>
</feature>
<dbReference type="SMART" id="SM00507">
    <property type="entry name" value="HNHc"/>
    <property type="match status" value="1"/>
</dbReference>
<dbReference type="InterPro" id="IPR002711">
    <property type="entry name" value="HNH"/>
</dbReference>
<dbReference type="Pfam" id="PF26348">
    <property type="entry name" value="SRA_ScoMcrA"/>
    <property type="match status" value="1"/>
</dbReference>
<dbReference type="GO" id="GO:0004519">
    <property type="term" value="F:endonuclease activity"/>
    <property type="evidence" value="ECO:0007669"/>
    <property type="project" value="UniProtKB-KW"/>
</dbReference>
<accession>A0ABR9PBT8</accession>
<reference evidence="2 3" key="1">
    <citation type="submission" date="2020-09" db="EMBL/GenBank/DDBJ databases">
        <title>Diversity and distribution of actinomycetes associated with coral in the coast of Hainan.</title>
        <authorList>
            <person name="Li F."/>
        </authorList>
    </citation>
    <scope>NUCLEOTIDE SEQUENCE [LARGE SCALE GENOMIC DNA]</scope>
    <source>
        <strain evidence="2 3">HNM0947</strain>
    </source>
</reference>
<dbReference type="Pfam" id="PF01844">
    <property type="entry name" value="HNH"/>
    <property type="match status" value="1"/>
</dbReference>
<dbReference type="Gene3D" id="1.10.30.50">
    <property type="match status" value="1"/>
</dbReference>
<keyword evidence="2" id="KW-0255">Endonuclease</keyword>
<dbReference type="InterPro" id="IPR003615">
    <property type="entry name" value="HNH_nuc"/>
</dbReference>
<dbReference type="InterPro" id="IPR058712">
    <property type="entry name" value="SRA_ScoMcrA"/>
</dbReference>
<proteinExistence type="predicted"/>
<dbReference type="CDD" id="cd00085">
    <property type="entry name" value="HNHc"/>
    <property type="match status" value="1"/>
</dbReference>
<name>A0ABR9PBT8_9ACTN</name>
<evidence type="ECO:0000313" key="3">
    <source>
        <dbReference type="Proteomes" id="UP000806528"/>
    </source>
</evidence>
<keyword evidence="2" id="KW-0378">Hydrolase</keyword>
<dbReference type="Proteomes" id="UP000806528">
    <property type="component" value="Unassembled WGS sequence"/>
</dbReference>
<protein>
    <submittedName>
        <fullName evidence="2">HNH endonuclease</fullName>
    </submittedName>
</protein>
<keyword evidence="3" id="KW-1185">Reference proteome</keyword>
<sequence>MAECQEQRTPVRFWRGDQNRGYRFETWAVIVQRRRQWGIGDDDKPRKEYVWVLAPVPSPDVESWPSPVRDALDDDLAKFYDETRELEGEDVESLGQGELEVGLEEVTKSYAFLSSRAAEAERVRRASSTTRKIQDYFRSPSARKAVMQRSGGRCESPNCIGHSDELAVNGEPVLEVDHVRELAQGGKDLPVNMIALCPNCHALKTRGENRDDLRQELICEAWKKHQEMISW</sequence>
<evidence type="ECO:0000313" key="2">
    <source>
        <dbReference type="EMBL" id="MBE3001294.1"/>
    </source>
</evidence>